<dbReference type="Proteomes" id="UP000245399">
    <property type="component" value="Chromosome"/>
</dbReference>
<accession>A0AAP8PLG6</accession>
<dbReference type="EMBL" id="JTBC02000001">
    <property type="protein sequence ID" value="PNO72311.1"/>
    <property type="molecule type" value="Genomic_DNA"/>
</dbReference>
<proteinExistence type="predicted"/>
<evidence type="ECO:0000313" key="4">
    <source>
        <dbReference type="Proteomes" id="UP000030378"/>
    </source>
</evidence>
<reference evidence="6" key="5">
    <citation type="submission" date="2018-06" db="EMBL/GenBank/DDBJ databases">
        <title>Serratia marcescens genome sequencing and assembly.</title>
        <authorList>
            <person name="Martins R.C."/>
            <person name="Perdigao-Neto L.V."/>
            <person name="Costa S.F."/>
            <person name="Levin A.S.S."/>
        </authorList>
    </citation>
    <scope>NUCLEOTIDE SEQUENCE [LARGE SCALE GENOMIC DNA]</scope>
    <source>
        <strain evidence="6">1283</strain>
    </source>
</reference>
<protein>
    <submittedName>
        <fullName evidence="2">Uncharacterized protein</fullName>
    </submittedName>
</protein>
<dbReference type="EMBL" id="QJQB01000250">
    <property type="protein sequence ID" value="PYA68405.1"/>
    <property type="molecule type" value="Genomic_DNA"/>
</dbReference>
<dbReference type="Proteomes" id="UP000030378">
    <property type="component" value="Unassembled WGS sequence"/>
</dbReference>
<reference evidence="3 6" key="4">
    <citation type="submission" date="2018-06" db="EMBL/GenBank/DDBJ databases">
        <title>Serratia marcescens genome sequencing and assembly.</title>
        <authorList>
            <person name="Martins R.C.R."/>
            <person name="Perdigao-Neto L.V."/>
            <person name="Costa S.F."/>
            <person name="Levin A.S.S."/>
        </authorList>
    </citation>
    <scope>NUCLEOTIDE SEQUENCE [LARGE SCALE GENOMIC DNA]</scope>
    <source>
        <strain evidence="3 6">1283</strain>
    </source>
</reference>
<sequence>MRKSPCYVVFIKLRKRSTIPFQGGQAQGARRKSIAECAKKRASKRREKAGKNRQCAPNGAVKGAYLQL</sequence>
<evidence type="ECO:0000313" key="2">
    <source>
        <dbReference type="EMBL" id="PNO72311.1"/>
    </source>
</evidence>
<name>A0AAP8PLG6_SERMA</name>
<evidence type="ECO:0000313" key="3">
    <source>
        <dbReference type="EMBL" id="PYA68405.1"/>
    </source>
</evidence>
<dbReference type="EMBL" id="CP029449">
    <property type="protein sequence ID" value="AWL67914.1"/>
    <property type="molecule type" value="Genomic_DNA"/>
</dbReference>
<evidence type="ECO:0000313" key="6">
    <source>
        <dbReference type="Proteomes" id="UP000247823"/>
    </source>
</evidence>
<reference evidence="4" key="1">
    <citation type="submission" date="2017-12" db="EMBL/GenBank/DDBJ databases">
        <title>FDA dAtabase for Regulatory Grade micrObial Sequences (FDA-ARGOS): Supporting development and validation of Infectious Disease Dx tests.</title>
        <authorList>
            <person name="Campos J."/>
            <person name="Goldberg B."/>
            <person name="Tallon L."/>
            <person name="Sadzewicz L."/>
            <person name="Sengamalay N."/>
            <person name="Ott S."/>
            <person name="Godinez A."/>
            <person name="Nagaraj S."/>
            <person name="Vavikolanu K."/>
            <person name="Vyas G."/>
            <person name="Nadendla S."/>
            <person name="Aluvathingal J."/>
            <person name="Geyer C."/>
            <person name="Nandy P."/>
            <person name="Hobson J."/>
            <person name="Sichtig H."/>
        </authorList>
    </citation>
    <scope>NUCLEOTIDE SEQUENCE [LARGE SCALE GENOMIC DNA]</scope>
    <source>
        <strain evidence="4">FDAARGOS_79</strain>
    </source>
</reference>
<evidence type="ECO:0000313" key="5">
    <source>
        <dbReference type="Proteomes" id="UP000245399"/>
    </source>
</evidence>
<dbReference type="Proteomes" id="UP000247823">
    <property type="component" value="Unassembled WGS sequence"/>
</dbReference>
<gene>
    <name evidence="1" type="ORF">DKC05_09670</name>
    <name evidence="3" type="ORF">DMW51_10930</name>
    <name evidence="2" type="ORF">MC70_002285</name>
</gene>
<keyword evidence="6" id="KW-1185">Reference proteome</keyword>
<organism evidence="2 4">
    <name type="scientific">Serratia marcescens</name>
    <dbReference type="NCBI Taxonomy" id="615"/>
    <lineage>
        <taxon>Bacteria</taxon>
        <taxon>Pseudomonadati</taxon>
        <taxon>Pseudomonadota</taxon>
        <taxon>Gammaproteobacteria</taxon>
        <taxon>Enterobacterales</taxon>
        <taxon>Yersiniaceae</taxon>
        <taxon>Serratia</taxon>
    </lineage>
</organism>
<reference evidence="1 5" key="3">
    <citation type="submission" date="2018-05" db="EMBL/GenBank/DDBJ databases">
        <title>Klebsiella quasipneumonaiae provides a window into carbapenemase gene transfer, plasmid rearrangements and nosocomial acquisition from the hospital environment.</title>
        <authorList>
            <person name="Mathers A.J."/>
            <person name="Vegesana K."/>
            <person name="Stoesser N."/>
            <person name="Crook D."/>
            <person name="Vaughan A."/>
            <person name="Barry K."/>
            <person name="Parikh H."/>
            <person name="Sebra R."/>
            <person name="Kotay S."/>
            <person name="Walker A.S."/>
            <person name="Sheppard A.E."/>
        </authorList>
    </citation>
    <scope>NUCLEOTIDE SEQUENCE [LARGE SCALE GENOMIC DNA]</scope>
    <source>
        <strain evidence="1 5">CAV1761</strain>
    </source>
</reference>
<reference evidence="3" key="6">
    <citation type="submission" date="2018-06" db="EMBL/GenBank/DDBJ databases">
        <authorList>
            <person name="Martins R.C."/>
            <person name="Perdigao-Neto L.V."/>
            <person name="Costa S.F."/>
            <person name="Levin A.S.S."/>
        </authorList>
    </citation>
    <scope>NUCLEOTIDE SEQUENCE</scope>
    <source>
        <strain evidence="3">1283</strain>
    </source>
</reference>
<reference evidence="2" key="2">
    <citation type="submission" date="2017-12" db="EMBL/GenBank/DDBJ databases">
        <title>FDA dAtabase for Regulatory Grade micrObial Sequences (FDA-ARGOS): Supporting development and validation of Infectious Disease Dx tests.</title>
        <authorList>
            <person name="Campos J."/>
            <person name="Goldberg B."/>
            <person name="Tallon L.J."/>
            <person name="Sadzewicz L."/>
            <person name="Sengamalay N."/>
            <person name="Ott S."/>
            <person name="Godinez A."/>
            <person name="Nagaraj S."/>
            <person name="Vavikolanu K."/>
            <person name="Vyas G."/>
            <person name="Nadendla S."/>
            <person name="Aluvathingal J."/>
            <person name="Geyer C."/>
            <person name="Nandy P."/>
            <person name="Hobson J."/>
            <person name="Sichtig H."/>
        </authorList>
    </citation>
    <scope>NUCLEOTIDE SEQUENCE</scope>
    <source>
        <strain evidence="2">FDAARGOS_79</strain>
    </source>
</reference>
<dbReference type="AlphaFoldDB" id="A0AAP8PLG6"/>
<evidence type="ECO:0000313" key="1">
    <source>
        <dbReference type="EMBL" id="AWL67914.1"/>
    </source>
</evidence>